<organism evidence="2 3">
    <name type="scientific">Bacteroides salyersiae</name>
    <dbReference type="NCBI Taxonomy" id="291644"/>
    <lineage>
        <taxon>Bacteria</taxon>
        <taxon>Pseudomonadati</taxon>
        <taxon>Bacteroidota</taxon>
        <taxon>Bacteroidia</taxon>
        <taxon>Bacteroidales</taxon>
        <taxon>Bacteroidaceae</taxon>
        <taxon>Bacteroides</taxon>
    </lineage>
</organism>
<evidence type="ECO:0000313" key="3">
    <source>
        <dbReference type="Proteomes" id="UP000422221"/>
    </source>
</evidence>
<gene>
    <name evidence="2" type="ORF">F3F73_19135</name>
</gene>
<evidence type="ECO:0000256" key="1">
    <source>
        <dbReference type="SAM" id="SignalP"/>
    </source>
</evidence>
<dbReference type="PANTHER" id="PTHR41775:SF1">
    <property type="entry name" value="PEPTIDASE M6-LIKE DOMAIN-CONTAINING PROTEIN"/>
    <property type="match status" value="1"/>
</dbReference>
<protein>
    <submittedName>
        <fullName evidence="2">T9SS type A sorting domain-containing protein</fullName>
    </submittedName>
</protein>
<dbReference type="AlphaFoldDB" id="A0A7J4XE80"/>
<accession>A0A7J4XE80</accession>
<feature type="chain" id="PRO_5029699522" evidence="1">
    <location>
        <begin position="22"/>
        <end position="495"/>
    </location>
</feature>
<comment type="caution">
    <text evidence="2">The sequence shown here is derived from an EMBL/GenBank/DDBJ whole genome shotgun (WGS) entry which is preliminary data.</text>
</comment>
<keyword evidence="1" id="KW-0732">Signal</keyword>
<evidence type="ECO:0000313" key="2">
    <source>
        <dbReference type="EMBL" id="KAA3759548.1"/>
    </source>
</evidence>
<dbReference type="EMBL" id="VWMK01000022">
    <property type="protein sequence ID" value="KAA3759548.1"/>
    <property type="molecule type" value="Genomic_DNA"/>
</dbReference>
<feature type="signal peptide" evidence="1">
    <location>
        <begin position="1"/>
        <end position="21"/>
    </location>
</feature>
<dbReference type="Proteomes" id="UP000422221">
    <property type="component" value="Unassembled WGS sequence"/>
</dbReference>
<proteinExistence type="predicted"/>
<reference evidence="2 3" key="1">
    <citation type="journal article" date="2019" name="Nat. Med.">
        <title>A library of human gut bacterial isolates paired with longitudinal multiomics data enables mechanistic microbiome research.</title>
        <authorList>
            <person name="Poyet M."/>
            <person name="Groussin M."/>
            <person name="Gibbons S.M."/>
            <person name="Avila-Pacheco J."/>
            <person name="Jiang X."/>
            <person name="Kearney S.M."/>
            <person name="Perrotta A.R."/>
            <person name="Berdy B."/>
            <person name="Zhao S."/>
            <person name="Lieberman T.D."/>
            <person name="Swanson P.K."/>
            <person name="Smith M."/>
            <person name="Roesemann S."/>
            <person name="Alexander J.E."/>
            <person name="Rich S.A."/>
            <person name="Livny J."/>
            <person name="Vlamakis H."/>
            <person name="Clish C."/>
            <person name="Bullock K."/>
            <person name="Deik A."/>
            <person name="Scott J."/>
            <person name="Pierce K.A."/>
            <person name="Xavier R.J."/>
            <person name="Alm E.J."/>
        </authorList>
    </citation>
    <scope>NUCLEOTIDE SEQUENCE [LARGE SCALE GENOMIC DNA]</scope>
    <source>
        <strain evidence="2 3">BIOML-A10</strain>
    </source>
</reference>
<dbReference type="RefSeq" id="WP_130058908.1">
    <property type="nucleotide sequence ID" value="NZ_JADNPJ010000002.1"/>
</dbReference>
<dbReference type="PANTHER" id="PTHR41775">
    <property type="entry name" value="SECRETED PROTEIN-RELATED"/>
    <property type="match status" value="1"/>
</dbReference>
<dbReference type="NCBIfam" id="TIGR04183">
    <property type="entry name" value="Por_Secre_tail"/>
    <property type="match status" value="1"/>
</dbReference>
<dbReference type="InterPro" id="IPR026444">
    <property type="entry name" value="Secre_tail"/>
</dbReference>
<sequence>MKVIRFIICYLLLGHTASLVAADTGDSRTDERNRIVVLARFQNDPDFEEPQSYYEEFFNGPGEMSVQSYFKALSNGKLKINSSIFPMNEPTSSEHSYELKYCFYCYDSDWSKSFPECKGKDISAGLADVSIGFIIRELAEKITSQVDGNLYDRDADGYIDDFVMVFRGGSRGTDKGVHSPQNGELSERFINANGDIELGGKKIKKYTILYERSSLATHCRFLLNELGFPYLYRSRSEYPRPVGMWDVMDGPELALPLVYNRWKYSGGTWVEDIPAIRSHATYTLNSADKPEKNAYKILTDDPTEFFVLEYRNNQNAYERHLPESGLLIYRVHTDKNGSTEPIPEFYVFRKDGEIDQAGDLNEALFSDINGRNIFSAASNPYPFISNGDRADIAISDIKIEGETLTFTTGDLPSSVEEITSSKQLKLYYAPDTKNLSISGDWDHVSIKNLSGIDLLTEQNTSGDYSQSISLQEYPKGVYLIVVNKDGHNETMKIVL</sequence>
<name>A0A7J4XE80_9BACE</name>